<feature type="transmembrane region" description="Helical" evidence="6">
    <location>
        <begin position="215"/>
        <end position="234"/>
    </location>
</feature>
<evidence type="ECO:0000259" key="8">
    <source>
        <dbReference type="PROSITE" id="PS50156"/>
    </source>
</evidence>
<dbReference type="PROSITE" id="PS50156">
    <property type="entry name" value="SSD"/>
    <property type="match status" value="2"/>
</dbReference>
<keyword evidence="4 6" id="KW-1133">Transmembrane helix</keyword>
<keyword evidence="3 6" id="KW-0812">Transmembrane</keyword>
<feature type="transmembrane region" description="Helical" evidence="6">
    <location>
        <begin position="241"/>
        <end position="261"/>
    </location>
</feature>
<dbReference type="PROSITE" id="PS50042">
    <property type="entry name" value="CNMP_BINDING_3"/>
    <property type="match status" value="1"/>
</dbReference>
<feature type="transmembrane region" description="Helical" evidence="6">
    <location>
        <begin position="695"/>
        <end position="718"/>
    </location>
</feature>
<dbReference type="InterPro" id="IPR000731">
    <property type="entry name" value="SSD"/>
</dbReference>
<evidence type="ECO:0000256" key="1">
    <source>
        <dbReference type="ARBA" id="ARBA00004651"/>
    </source>
</evidence>
<accession>A0A6N0HRD9</accession>
<sequence>MFNRLLMVGVNYRMASLLFLVLVTAVSALGLQKLRVETDFSSLIAANDPKKMMYDQVAAEFGSDNRSLIYVRDVQLWTPEKLASLERLHRALESLDFVERVEDLFTLRSIRDSDGAIDSRLLIAEAPESEEDARSAYENASYNPLILGNYLSNDGRVVALMVSVKAPPDERGFDHRVNGALEQIVNNWKGEFDELFQVGPPRINAEMQASLYDDLVLLAPLSMGLLIVTIVLLLRSFMAAIIPVITSILSLVWAFGLMGWSDIPINILSAMIPSLVVVIGSTEDTHMMAAYFQGVSESRGDRRAATRFMMRHMGVPLLLTILTTSLGFVSNIFNGIGLIQDFAIASAVAILANGVITVLMVPMLLDRIGPRGSSVNDESGRVGGLPGVVVRLFGFSQQRFSSAILVLTTLLCAFFIYHASQLHVTNDPLTYFHSDRPLIQDVNRVQQDLSGIKLFFVTLESKDERAFLEPKNLRRLTEIQEFIEEQGVFDRSVSLADQLSLVNREFHRGDEEYRVVPNTRELVAQYLLFFHRNDLRSYVSNDFRRTNIVVRHNVSDSATLNRSIKELEAVAEDIAGGDIKAYVVGENLMINESAELLMSAQVKSLGLLLIAIFLIMSTMFTSFMGGVIALIPAMIPIVLMFGVMGLFDIPLNPGTAMVAVIAIGIAVDGTIHLFSRYNELCRRTSDYEEAVRQTVKMEATPVVTTSLALSLGFGVLLLSNFTLIAQFGALSALTMLFSIFANLLITPIIMTRVRVVALHQIIGLSASKEVLQGSPLFKGMSEYQIRKAILISEMHDFTEGEMVIRQGDVGRSMYLILSGEAEVLRRVGGDEQCVAQLKPGEVFGEIGFVRETTRTAGVRAASDLHMLRFDFEKIGKDLKYFPNIVAKINFNISCILGERLVDVMESQAKQQSSQD</sequence>
<dbReference type="InterPro" id="IPR014710">
    <property type="entry name" value="RmlC-like_jellyroll"/>
</dbReference>
<dbReference type="SUPFAM" id="SSF51206">
    <property type="entry name" value="cAMP-binding domain-like"/>
    <property type="match status" value="1"/>
</dbReference>
<dbReference type="Gene3D" id="1.20.1640.10">
    <property type="entry name" value="Multidrug efflux transporter AcrB transmembrane domain"/>
    <property type="match status" value="2"/>
</dbReference>
<feature type="transmembrane region" description="Helical" evidence="6">
    <location>
        <begin position="653"/>
        <end position="674"/>
    </location>
</feature>
<evidence type="ECO:0000313" key="9">
    <source>
        <dbReference type="EMBL" id="QKQ24915.1"/>
    </source>
</evidence>
<feature type="transmembrane region" description="Helical" evidence="6">
    <location>
        <begin position="342"/>
        <end position="365"/>
    </location>
</feature>
<dbReference type="Pfam" id="PF03176">
    <property type="entry name" value="MMPL"/>
    <property type="match status" value="2"/>
</dbReference>
<keyword evidence="5 6" id="KW-0472">Membrane</keyword>
<dbReference type="InterPro" id="IPR004869">
    <property type="entry name" value="MMPL_dom"/>
</dbReference>
<dbReference type="PROSITE" id="PS00888">
    <property type="entry name" value="CNMP_BINDING_1"/>
    <property type="match status" value="1"/>
</dbReference>
<dbReference type="InterPro" id="IPR000595">
    <property type="entry name" value="cNMP-bd_dom"/>
</dbReference>
<evidence type="ECO:0000259" key="7">
    <source>
        <dbReference type="PROSITE" id="PS50042"/>
    </source>
</evidence>
<dbReference type="SUPFAM" id="SSF82866">
    <property type="entry name" value="Multidrug efflux transporter AcrB transmembrane domain"/>
    <property type="match status" value="2"/>
</dbReference>
<evidence type="ECO:0000256" key="6">
    <source>
        <dbReference type="SAM" id="Phobius"/>
    </source>
</evidence>
<feature type="transmembrane region" description="Helical" evidence="6">
    <location>
        <begin position="596"/>
        <end position="615"/>
    </location>
</feature>
<reference evidence="9 10" key="1">
    <citation type="submission" date="2020-05" db="EMBL/GenBank/DDBJ databases">
        <title>Horizontal transmission and recombination maintain forever young bacterial symbiont genomes.</title>
        <authorList>
            <person name="Russell S.L."/>
            <person name="Pepper-Tunick E."/>
            <person name="Svedberg J."/>
            <person name="Byrne A."/>
            <person name="Ruelas Castillo J."/>
            <person name="Vollmers C."/>
            <person name="Beinart R.A."/>
            <person name="Corbett-Detig R."/>
        </authorList>
    </citation>
    <scope>NUCLEOTIDE SEQUENCE [LARGE SCALE GENOMIC DNA]</scope>
    <source>
        <strain evidence="9">Santa_Monica_outfall</strain>
    </source>
</reference>
<feature type="domain" description="SSD" evidence="8">
    <location>
        <begin position="626"/>
        <end position="752"/>
    </location>
</feature>
<dbReference type="GO" id="GO:0005886">
    <property type="term" value="C:plasma membrane"/>
    <property type="evidence" value="ECO:0007669"/>
    <property type="project" value="UniProtKB-SubCell"/>
</dbReference>
<feature type="domain" description="SSD" evidence="8">
    <location>
        <begin position="240"/>
        <end position="367"/>
    </location>
</feature>
<evidence type="ECO:0000256" key="4">
    <source>
        <dbReference type="ARBA" id="ARBA00022989"/>
    </source>
</evidence>
<dbReference type="AlphaFoldDB" id="A0A6N0HRD9"/>
<dbReference type="EMBL" id="CP054491">
    <property type="protein sequence ID" value="QKQ24915.1"/>
    <property type="molecule type" value="Genomic_DNA"/>
</dbReference>
<proteinExistence type="predicted"/>
<dbReference type="PANTHER" id="PTHR33406">
    <property type="entry name" value="MEMBRANE PROTEIN MJ1562-RELATED"/>
    <property type="match status" value="1"/>
</dbReference>
<gene>
    <name evidence="9" type="ORF">HUE57_00405</name>
</gene>
<evidence type="ECO:0000313" key="10">
    <source>
        <dbReference type="Proteomes" id="UP000509658"/>
    </source>
</evidence>
<evidence type="ECO:0000256" key="5">
    <source>
        <dbReference type="ARBA" id="ARBA00023136"/>
    </source>
</evidence>
<feature type="transmembrane region" description="Helical" evidence="6">
    <location>
        <begin position="627"/>
        <end position="647"/>
    </location>
</feature>
<dbReference type="PANTHER" id="PTHR33406:SF13">
    <property type="entry name" value="MEMBRANE PROTEIN YDFJ"/>
    <property type="match status" value="1"/>
</dbReference>
<dbReference type="InterPro" id="IPR050545">
    <property type="entry name" value="Mycobact_MmpL"/>
</dbReference>
<feature type="domain" description="Cyclic nucleotide-binding" evidence="7">
    <location>
        <begin position="776"/>
        <end position="870"/>
    </location>
</feature>
<dbReference type="Gene3D" id="2.60.120.10">
    <property type="entry name" value="Jelly Rolls"/>
    <property type="match status" value="1"/>
</dbReference>
<dbReference type="RefSeq" id="WP_135621934.1">
    <property type="nucleotide sequence ID" value="NZ_CP054491.1"/>
</dbReference>
<keyword evidence="2" id="KW-1003">Cell membrane</keyword>
<feature type="transmembrane region" description="Helical" evidence="6">
    <location>
        <begin position="724"/>
        <end position="745"/>
    </location>
</feature>
<dbReference type="InterPro" id="IPR018490">
    <property type="entry name" value="cNMP-bd_dom_sf"/>
</dbReference>
<evidence type="ECO:0000256" key="3">
    <source>
        <dbReference type="ARBA" id="ARBA00022692"/>
    </source>
</evidence>
<feature type="transmembrane region" description="Helical" evidence="6">
    <location>
        <begin position="400"/>
        <end position="419"/>
    </location>
</feature>
<dbReference type="Proteomes" id="UP000509658">
    <property type="component" value="Chromosome"/>
</dbReference>
<dbReference type="Pfam" id="PF00027">
    <property type="entry name" value="cNMP_binding"/>
    <property type="match status" value="1"/>
</dbReference>
<organism evidence="9 10">
    <name type="scientific">Candidatus Reidiella endopervernicosa</name>
    <dbReference type="NCBI Taxonomy" id="2738883"/>
    <lineage>
        <taxon>Bacteria</taxon>
        <taxon>Pseudomonadati</taxon>
        <taxon>Pseudomonadota</taxon>
        <taxon>Gammaproteobacteria</taxon>
        <taxon>Candidatus Reidiella</taxon>
    </lineage>
</organism>
<comment type="subcellular location">
    <subcellularLocation>
        <location evidence="1">Cell membrane</location>
        <topology evidence="1">Multi-pass membrane protein</topology>
    </subcellularLocation>
</comment>
<name>A0A6N0HRD9_9GAMM</name>
<feature type="transmembrane region" description="Helical" evidence="6">
    <location>
        <begin position="313"/>
        <end position="336"/>
    </location>
</feature>
<feature type="transmembrane region" description="Helical" evidence="6">
    <location>
        <begin position="267"/>
        <end position="292"/>
    </location>
</feature>
<dbReference type="SMART" id="SM00100">
    <property type="entry name" value="cNMP"/>
    <property type="match status" value="1"/>
</dbReference>
<dbReference type="KEGG" id="rev:HUE57_00405"/>
<evidence type="ECO:0000256" key="2">
    <source>
        <dbReference type="ARBA" id="ARBA00022475"/>
    </source>
</evidence>
<dbReference type="CDD" id="cd00038">
    <property type="entry name" value="CAP_ED"/>
    <property type="match status" value="1"/>
</dbReference>
<protein>
    <submittedName>
        <fullName evidence="9">MMPL family transporter</fullName>
    </submittedName>
</protein>
<keyword evidence="10" id="KW-1185">Reference proteome</keyword>
<dbReference type="InterPro" id="IPR018488">
    <property type="entry name" value="cNMP-bd_CS"/>
</dbReference>